<dbReference type="Proteomes" id="UP000886501">
    <property type="component" value="Unassembled WGS sequence"/>
</dbReference>
<name>A0ACB6ZWY4_THEGA</name>
<gene>
    <name evidence="1" type="ORF">BDM02DRAFT_3107151</name>
</gene>
<evidence type="ECO:0000313" key="2">
    <source>
        <dbReference type="Proteomes" id="UP000886501"/>
    </source>
</evidence>
<keyword evidence="2" id="KW-1185">Reference proteome</keyword>
<proteinExistence type="predicted"/>
<protein>
    <submittedName>
        <fullName evidence="1">EF-hand</fullName>
    </submittedName>
</protein>
<dbReference type="EMBL" id="MU117962">
    <property type="protein sequence ID" value="KAF9653966.1"/>
    <property type="molecule type" value="Genomic_DNA"/>
</dbReference>
<comment type="caution">
    <text evidence="1">The sequence shown here is derived from an EMBL/GenBank/DDBJ whole genome shotgun (WGS) entry which is preliminary data.</text>
</comment>
<reference evidence="1" key="1">
    <citation type="submission" date="2019-10" db="EMBL/GenBank/DDBJ databases">
        <authorList>
            <consortium name="DOE Joint Genome Institute"/>
            <person name="Kuo A."/>
            <person name="Miyauchi S."/>
            <person name="Kiss E."/>
            <person name="Drula E."/>
            <person name="Kohler A."/>
            <person name="Sanchez-Garcia M."/>
            <person name="Andreopoulos B."/>
            <person name="Barry K.W."/>
            <person name="Bonito G."/>
            <person name="Buee M."/>
            <person name="Carver A."/>
            <person name="Chen C."/>
            <person name="Cichocki N."/>
            <person name="Clum A."/>
            <person name="Culley D."/>
            <person name="Crous P.W."/>
            <person name="Fauchery L."/>
            <person name="Girlanda M."/>
            <person name="Hayes R."/>
            <person name="Keri Z."/>
            <person name="Labutti K."/>
            <person name="Lipzen A."/>
            <person name="Lombard V."/>
            <person name="Magnuson J."/>
            <person name="Maillard F."/>
            <person name="Morin E."/>
            <person name="Murat C."/>
            <person name="Nolan M."/>
            <person name="Ohm R."/>
            <person name="Pangilinan J."/>
            <person name="Pereira M."/>
            <person name="Perotto S."/>
            <person name="Peter M."/>
            <person name="Riley R."/>
            <person name="Sitrit Y."/>
            <person name="Stielow B."/>
            <person name="Szollosi G."/>
            <person name="Zifcakova L."/>
            <person name="Stursova M."/>
            <person name="Spatafora J.W."/>
            <person name="Tedersoo L."/>
            <person name="Vaario L.-M."/>
            <person name="Yamada A."/>
            <person name="Yan M."/>
            <person name="Wang P."/>
            <person name="Xu J."/>
            <person name="Bruns T."/>
            <person name="Baldrian P."/>
            <person name="Vilgalys R."/>
            <person name="Henrissat B."/>
            <person name="Grigoriev I.V."/>
            <person name="Hibbett D."/>
            <person name="Nagy L.G."/>
            <person name="Martin F.M."/>
        </authorList>
    </citation>
    <scope>NUCLEOTIDE SEQUENCE</scope>
    <source>
        <strain evidence="1">P2</strain>
    </source>
</reference>
<reference evidence="1" key="2">
    <citation type="journal article" date="2020" name="Nat. Commun.">
        <title>Large-scale genome sequencing of mycorrhizal fungi provides insights into the early evolution of symbiotic traits.</title>
        <authorList>
            <person name="Miyauchi S."/>
            <person name="Kiss E."/>
            <person name="Kuo A."/>
            <person name="Drula E."/>
            <person name="Kohler A."/>
            <person name="Sanchez-Garcia M."/>
            <person name="Morin E."/>
            <person name="Andreopoulos B."/>
            <person name="Barry K.W."/>
            <person name="Bonito G."/>
            <person name="Buee M."/>
            <person name="Carver A."/>
            <person name="Chen C."/>
            <person name="Cichocki N."/>
            <person name="Clum A."/>
            <person name="Culley D."/>
            <person name="Crous P.W."/>
            <person name="Fauchery L."/>
            <person name="Girlanda M."/>
            <person name="Hayes R.D."/>
            <person name="Keri Z."/>
            <person name="LaButti K."/>
            <person name="Lipzen A."/>
            <person name="Lombard V."/>
            <person name="Magnuson J."/>
            <person name="Maillard F."/>
            <person name="Murat C."/>
            <person name="Nolan M."/>
            <person name="Ohm R.A."/>
            <person name="Pangilinan J."/>
            <person name="Pereira M.F."/>
            <person name="Perotto S."/>
            <person name="Peter M."/>
            <person name="Pfister S."/>
            <person name="Riley R."/>
            <person name="Sitrit Y."/>
            <person name="Stielow J.B."/>
            <person name="Szollosi G."/>
            <person name="Zifcakova L."/>
            <person name="Stursova M."/>
            <person name="Spatafora J.W."/>
            <person name="Tedersoo L."/>
            <person name="Vaario L.M."/>
            <person name="Yamada A."/>
            <person name="Yan M."/>
            <person name="Wang P."/>
            <person name="Xu J."/>
            <person name="Bruns T."/>
            <person name="Baldrian P."/>
            <person name="Vilgalys R."/>
            <person name="Dunand C."/>
            <person name="Henrissat B."/>
            <person name="Grigoriev I.V."/>
            <person name="Hibbett D."/>
            <person name="Nagy L.G."/>
            <person name="Martin F.M."/>
        </authorList>
    </citation>
    <scope>NUCLEOTIDE SEQUENCE</scope>
    <source>
        <strain evidence="1">P2</strain>
    </source>
</reference>
<evidence type="ECO:0000313" key="1">
    <source>
        <dbReference type="EMBL" id="KAF9653966.1"/>
    </source>
</evidence>
<accession>A0ACB6ZWY4</accession>
<organism evidence="1 2">
    <name type="scientific">Thelephora ganbajun</name>
    <name type="common">Ganba fungus</name>
    <dbReference type="NCBI Taxonomy" id="370292"/>
    <lineage>
        <taxon>Eukaryota</taxon>
        <taxon>Fungi</taxon>
        <taxon>Dikarya</taxon>
        <taxon>Basidiomycota</taxon>
        <taxon>Agaricomycotina</taxon>
        <taxon>Agaricomycetes</taxon>
        <taxon>Thelephorales</taxon>
        <taxon>Thelephoraceae</taxon>
        <taxon>Thelephora</taxon>
    </lineage>
</organism>
<sequence length="76" mass="9041">MLDPRFNDLGKDEYRQAFEMFDEDGSGSISITELKEVFRSIGQKLDDEELELILKEADRDGDREIDYEEFLQMMQR</sequence>